<evidence type="ECO:0000313" key="2">
    <source>
        <dbReference type="Proteomes" id="UP000798808"/>
    </source>
</evidence>
<reference evidence="1 2" key="1">
    <citation type="submission" date="2019-02" db="EMBL/GenBank/DDBJ databases">
        <authorList>
            <person name="Goldberg S.R."/>
            <person name="Haltli B.A."/>
            <person name="Correa H."/>
            <person name="Russell K.G."/>
        </authorList>
    </citation>
    <scope>NUCLEOTIDE SEQUENCE [LARGE SCALE GENOMIC DNA]</scope>
    <source>
        <strain evidence="1 2">JCM 16186</strain>
    </source>
</reference>
<evidence type="ECO:0000313" key="1">
    <source>
        <dbReference type="EMBL" id="MTI25517.1"/>
    </source>
</evidence>
<keyword evidence="2" id="KW-1185">Reference proteome</keyword>
<proteinExistence type="predicted"/>
<sequence>MNIKDLIPDLLNLNGQKVSDKTLATELISEKGATPSLALPGENFLFSAKAEGAFSLNLFNDTNDHSIDSKIFEHWPEASSLYTDKALLGYALEGKVKANAGAENLGKFDLGINAEQLFKIKSFRIHDANTSLKDAFTSDVSSFKFIFKKADVTSLKVNEAMAFEAAGKVALNAGVKVTDVYSGTASLVAGMLNLSGQVDLKLDASASVDFKIEIEDDFSVVIIRQAEDKFKVCINKVVKRTKELKAKAGVEAALGDKDKLNDLVDKFFEGVEEELFKYINDKISTTGLKEADFEKALRAASLLNLTDISSVEDFKEKYEEKKGKVKEKLLEVITNKVALGVAYDYNIIKTNESIFSGRFTKNAMEQFHGDIVKLRVGDLVEAYLKDQSSFELTSYLKREATEITRSFGVNLAFGNFKLTSSIKKEFEEVTERKFLTESKSGLIGVKVDTYSRKRTKTYKHGKNSDIYMMNMDASMPVYVSKEEDLTAEKFDFGFGLSFDMTENKTNTKELLDIVDWAVTWDIIPQQKSSEVINKIKTEVLDKTDDPITYHCFLKVPQGEFDELIPYFRSSLKTLIPSALAASMLQVDYIDIPVRNNIDLRREHYTAFWSNYLKSYSKNHPDTIPGIVAQELYNYFNDQNLSKLAMYEGGEGNYEAYNSAKTVEILEFNNVDVMVNRLVEHFDNLSKAINTHVHYEKKIFVKAFKGIDKTHFLKDFNLRFMGRLILDMNKLLAEPIEIEKGFNMTYKENGKDKTYVIA</sequence>
<evidence type="ECO:0008006" key="3">
    <source>
        <dbReference type="Google" id="ProtNLM"/>
    </source>
</evidence>
<gene>
    <name evidence="1" type="ORF">E1163_11235</name>
</gene>
<dbReference type="Proteomes" id="UP000798808">
    <property type="component" value="Unassembled WGS sequence"/>
</dbReference>
<comment type="caution">
    <text evidence="1">The sequence shown here is derived from an EMBL/GenBank/DDBJ whole genome shotgun (WGS) entry which is preliminary data.</text>
</comment>
<accession>A0ABW9RN32</accession>
<organism evidence="1 2">
    <name type="scientific">Fulvivirga kasyanovii</name>
    <dbReference type="NCBI Taxonomy" id="396812"/>
    <lineage>
        <taxon>Bacteria</taxon>
        <taxon>Pseudomonadati</taxon>
        <taxon>Bacteroidota</taxon>
        <taxon>Cytophagia</taxon>
        <taxon>Cytophagales</taxon>
        <taxon>Fulvivirgaceae</taxon>
        <taxon>Fulvivirga</taxon>
    </lineage>
</organism>
<dbReference type="EMBL" id="SMLW01000521">
    <property type="protein sequence ID" value="MTI25517.1"/>
    <property type="molecule type" value="Genomic_DNA"/>
</dbReference>
<dbReference type="RefSeq" id="WP_155171701.1">
    <property type="nucleotide sequence ID" value="NZ_BAAAFL010000023.1"/>
</dbReference>
<protein>
    <recommendedName>
        <fullName evidence="3">S1 motif domain-containing protein</fullName>
    </recommendedName>
</protein>
<name>A0ABW9RN32_9BACT</name>